<dbReference type="InterPro" id="IPR050482">
    <property type="entry name" value="Sensor_HK_TwoCompSys"/>
</dbReference>
<dbReference type="PANTHER" id="PTHR24421">
    <property type="entry name" value="NITRATE/NITRITE SENSOR PROTEIN NARX-RELATED"/>
    <property type="match status" value="1"/>
</dbReference>
<evidence type="ECO:0000313" key="12">
    <source>
        <dbReference type="EMBL" id="MCO1660292.1"/>
    </source>
</evidence>
<feature type="transmembrane region" description="Helical" evidence="9">
    <location>
        <begin position="97"/>
        <end position="114"/>
    </location>
</feature>
<feature type="transmembrane region" description="Helical" evidence="9">
    <location>
        <begin position="121"/>
        <end position="138"/>
    </location>
</feature>
<keyword evidence="9" id="KW-0472">Membrane</keyword>
<dbReference type="GO" id="GO:0016301">
    <property type="term" value="F:kinase activity"/>
    <property type="evidence" value="ECO:0007669"/>
    <property type="project" value="UniProtKB-KW"/>
</dbReference>
<name>A0ABT1AB88_9PSEU</name>
<evidence type="ECO:0000256" key="7">
    <source>
        <dbReference type="ARBA" id="ARBA00022840"/>
    </source>
</evidence>
<feature type="domain" description="Histidine kinase/HSP90-like ATPase" evidence="10">
    <location>
        <begin position="299"/>
        <end position="387"/>
    </location>
</feature>
<keyword evidence="4" id="KW-0808">Transferase</keyword>
<gene>
    <name evidence="12" type="ORF">KDL28_35060</name>
</gene>
<keyword evidence="5" id="KW-0547">Nucleotide-binding</keyword>
<feature type="transmembrane region" description="Helical" evidence="9">
    <location>
        <begin position="63"/>
        <end position="85"/>
    </location>
</feature>
<dbReference type="Gene3D" id="1.20.5.1930">
    <property type="match status" value="1"/>
</dbReference>
<dbReference type="InterPro" id="IPR036890">
    <property type="entry name" value="HATPase_C_sf"/>
</dbReference>
<keyword evidence="9" id="KW-1133">Transmembrane helix</keyword>
<dbReference type="InterPro" id="IPR003594">
    <property type="entry name" value="HATPase_dom"/>
</dbReference>
<evidence type="ECO:0000256" key="4">
    <source>
        <dbReference type="ARBA" id="ARBA00022679"/>
    </source>
</evidence>
<keyword evidence="8" id="KW-0902">Two-component regulatory system</keyword>
<dbReference type="Gene3D" id="3.30.565.10">
    <property type="entry name" value="Histidine kinase-like ATPase, C-terminal domain"/>
    <property type="match status" value="1"/>
</dbReference>
<dbReference type="RefSeq" id="WP_252445728.1">
    <property type="nucleotide sequence ID" value="NZ_JAGSOV010000080.1"/>
</dbReference>
<dbReference type="Pfam" id="PF07730">
    <property type="entry name" value="HisKA_3"/>
    <property type="match status" value="1"/>
</dbReference>
<comment type="catalytic activity">
    <reaction evidence="1">
        <text>ATP + protein L-histidine = ADP + protein N-phospho-L-histidine.</text>
        <dbReference type="EC" id="2.7.13.3"/>
    </reaction>
</comment>
<evidence type="ECO:0000256" key="9">
    <source>
        <dbReference type="SAM" id="Phobius"/>
    </source>
</evidence>
<evidence type="ECO:0000256" key="6">
    <source>
        <dbReference type="ARBA" id="ARBA00022777"/>
    </source>
</evidence>
<evidence type="ECO:0000256" key="2">
    <source>
        <dbReference type="ARBA" id="ARBA00012438"/>
    </source>
</evidence>
<evidence type="ECO:0000256" key="1">
    <source>
        <dbReference type="ARBA" id="ARBA00000085"/>
    </source>
</evidence>
<evidence type="ECO:0000256" key="3">
    <source>
        <dbReference type="ARBA" id="ARBA00022553"/>
    </source>
</evidence>
<proteinExistence type="predicted"/>
<evidence type="ECO:0000313" key="13">
    <source>
        <dbReference type="Proteomes" id="UP001165283"/>
    </source>
</evidence>
<dbReference type="PANTHER" id="PTHR24421:SF10">
    <property type="entry name" value="NITRATE_NITRITE SENSOR PROTEIN NARQ"/>
    <property type="match status" value="1"/>
</dbReference>
<feature type="transmembrane region" description="Helical" evidence="9">
    <location>
        <begin position="144"/>
        <end position="165"/>
    </location>
</feature>
<evidence type="ECO:0000259" key="11">
    <source>
        <dbReference type="Pfam" id="PF07730"/>
    </source>
</evidence>
<reference evidence="12" key="1">
    <citation type="submission" date="2021-04" db="EMBL/GenBank/DDBJ databases">
        <title>Pseudonocardia sp. nov., isolated from sandy soil of mangrove forest.</title>
        <authorList>
            <person name="Zan Z."/>
            <person name="Huang R."/>
            <person name="Liu W."/>
        </authorList>
    </citation>
    <scope>NUCLEOTIDE SEQUENCE</scope>
    <source>
        <strain evidence="12">S2-4</strain>
    </source>
</reference>
<accession>A0ABT1AB88</accession>
<evidence type="ECO:0000256" key="5">
    <source>
        <dbReference type="ARBA" id="ARBA00022741"/>
    </source>
</evidence>
<feature type="domain" description="Signal transduction histidine kinase subgroup 3 dimerisation and phosphoacceptor" evidence="11">
    <location>
        <begin position="183"/>
        <end position="248"/>
    </location>
</feature>
<protein>
    <recommendedName>
        <fullName evidence="2">histidine kinase</fullName>
        <ecNumber evidence="2">2.7.13.3</ecNumber>
    </recommendedName>
</protein>
<comment type="caution">
    <text evidence="12">The sequence shown here is derived from an EMBL/GenBank/DDBJ whole genome shotgun (WGS) entry which is preliminary data.</text>
</comment>
<dbReference type="EC" id="2.7.13.3" evidence="2"/>
<keyword evidence="13" id="KW-1185">Reference proteome</keyword>
<keyword evidence="7" id="KW-0067">ATP-binding</keyword>
<dbReference type="Proteomes" id="UP001165283">
    <property type="component" value="Unassembled WGS sequence"/>
</dbReference>
<keyword evidence="9" id="KW-0812">Transmembrane</keyword>
<evidence type="ECO:0000259" key="10">
    <source>
        <dbReference type="Pfam" id="PF02518"/>
    </source>
</evidence>
<dbReference type="InterPro" id="IPR011712">
    <property type="entry name" value="Sig_transdc_His_kin_sub3_dim/P"/>
</dbReference>
<dbReference type="SUPFAM" id="SSF55874">
    <property type="entry name" value="ATPase domain of HSP90 chaperone/DNA topoisomerase II/histidine kinase"/>
    <property type="match status" value="1"/>
</dbReference>
<feature type="transmembrane region" description="Helical" evidence="9">
    <location>
        <begin position="37"/>
        <end position="56"/>
    </location>
</feature>
<keyword evidence="3" id="KW-0597">Phosphoprotein</keyword>
<organism evidence="12 13">
    <name type="scientific">Pseudonocardia humida</name>
    <dbReference type="NCBI Taxonomy" id="2800819"/>
    <lineage>
        <taxon>Bacteria</taxon>
        <taxon>Bacillati</taxon>
        <taxon>Actinomycetota</taxon>
        <taxon>Actinomycetes</taxon>
        <taxon>Pseudonocardiales</taxon>
        <taxon>Pseudonocardiaceae</taxon>
        <taxon>Pseudonocardia</taxon>
    </lineage>
</organism>
<dbReference type="EMBL" id="JAGSOV010000080">
    <property type="protein sequence ID" value="MCO1660292.1"/>
    <property type="molecule type" value="Genomic_DNA"/>
</dbReference>
<dbReference type="Pfam" id="PF02518">
    <property type="entry name" value="HATPase_c"/>
    <property type="match status" value="1"/>
</dbReference>
<feature type="transmembrane region" description="Helical" evidence="9">
    <location>
        <begin position="12"/>
        <end position="31"/>
    </location>
</feature>
<keyword evidence="6 12" id="KW-0418">Kinase</keyword>
<sequence>MIRRLRWLRQQLGLIAELLGLGFWFAIDLAIGTVGGSPLTIAAASTVAGLSLLRRVPRVDRDLVAGLAIAVSLGFTVQAEIAGAAGGDYLATMEIRGFSFTEQLALAILVVSVLRGSKLRTAMLITAAAAVAIVWAPLGRISGQLSFAVVCAVGWGGAVAIGLALREVETRRRVALEDVRTSERMELARELHDVVAHHVTGIVVAAQAAAVVARTSPDDVDRALSAIETAGIDALAAMRSMVGVLRGQDGDGARTPGAELAEVRTLIERFDPDSRMVRLTTDDGLEHAVLPAGVAATGYRVVQEALTNVRRHAPEATAVEVDIRLRDHALHLAVRSDGVRAAGAPLGGSGGFGLAGMAERVAALNGDLSAGPTAPGVWTVAARLPLDSAQKTAQ</sequence>
<evidence type="ECO:0000256" key="8">
    <source>
        <dbReference type="ARBA" id="ARBA00023012"/>
    </source>
</evidence>
<dbReference type="CDD" id="cd16917">
    <property type="entry name" value="HATPase_UhpB-NarQ-NarX-like"/>
    <property type="match status" value="1"/>
</dbReference>